<dbReference type="InterPro" id="IPR001650">
    <property type="entry name" value="Helicase_C-like"/>
</dbReference>
<dbReference type="SUPFAM" id="SSF52540">
    <property type="entry name" value="P-loop containing nucleoside triphosphate hydrolases"/>
    <property type="match status" value="1"/>
</dbReference>
<dbReference type="InterPro" id="IPR027417">
    <property type="entry name" value="P-loop_NTPase"/>
</dbReference>
<dbReference type="PROSITE" id="PS51194">
    <property type="entry name" value="HELICASE_CTER"/>
    <property type="match status" value="1"/>
</dbReference>
<dbReference type="GO" id="GO:0005524">
    <property type="term" value="F:ATP binding"/>
    <property type="evidence" value="ECO:0007669"/>
    <property type="project" value="UniProtKB-KW"/>
</dbReference>
<keyword evidence="2" id="KW-0378">Hydrolase</keyword>
<feature type="domain" description="Helicase C-terminal" evidence="4">
    <location>
        <begin position="1"/>
        <end position="158"/>
    </location>
</feature>
<dbReference type="RefSeq" id="WP_200146680.1">
    <property type="nucleotide sequence ID" value="NZ_LGUP01000228.1"/>
</dbReference>
<evidence type="ECO:0000259" key="4">
    <source>
        <dbReference type="PROSITE" id="PS51194"/>
    </source>
</evidence>
<accession>A0A0L8KB34</accession>
<feature type="non-terminal residue" evidence="5">
    <location>
        <position position="182"/>
    </location>
</feature>
<dbReference type="PANTHER" id="PTHR45626:SF22">
    <property type="entry name" value="DNA REPAIR PROTEIN RAD5"/>
    <property type="match status" value="1"/>
</dbReference>
<reference evidence="5 6" key="1">
    <citation type="submission" date="2015-06" db="EMBL/GenBank/DDBJ databases">
        <authorList>
            <person name="Hoefler B.C."/>
            <person name="Straight P.D."/>
        </authorList>
    </citation>
    <scope>NUCLEOTIDE SEQUENCE [LARGE SCALE GENOMIC DNA]</scope>
    <source>
        <strain evidence="5 6">NRRL 3427</strain>
    </source>
</reference>
<evidence type="ECO:0000313" key="5">
    <source>
        <dbReference type="EMBL" id="KOG22994.1"/>
    </source>
</evidence>
<comment type="caution">
    <text evidence="5">The sequence shown here is derived from an EMBL/GenBank/DDBJ whole genome shotgun (WGS) entry which is preliminary data.</text>
</comment>
<name>A0A0L8KB34_STRVR</name>
<proteinExistence type="predicted"/>
<dbReference type="GO" id="GO:0008094">
    <property type="term" value="F:ATP-dependent activity, acting on DNA"/>
    <property type="evidence" value="ECO:0007669"/>
    <property type="project" value="TreeGrafter"/>
</dbReference>
<evidence type="ECO:0000256" key="2">
    <source>
        <dbReference type="ARBA" id="ARBA00022801"/>
    </source>
</evidence>
<dbReference type="Proteomes" id="UP000037023">
    <property type="component" value="Unassembled WGS sequence"/>
</dbReference>
<dbReference type="GO" id="GO:0016787">
    <property type="term" value="F:hydrolase activity"/>
    <property type="evidence" value="ECO:0007669"/>
    <property type="project" value="UniProtKB-KW"/>
</dbReference>
<evidence type="ECO:0000256" key="1">
    <source>
        <dbReference type="ARBA" id="ARBA00022741"/>
    </source>
</evidence>
<dbReference type="Pfam" id="PF00271">
    <property type="entry name" value="Helicase_C"/>
    <property type="match status" value="1"/>
</dbReference>
<dbReference type="EMBL" id="LGUP01000228">
    <property type="protein sequence ID" value="KOG22994.1"/>
    <property type="molecule type" value="Genomic_DNA"/>
</dbReference>
<keyword evidence="1" id="KW-0547">Nucleotide-binding</keyword>
<protein>
    <recommendedName>
        <fullName evidence="4">Helicase C-terminal domain-containing protein</fullName>
    </recommendedName>
</protein>
<dbReference type="GO" id="GO:0006281">
    <property type="term" value="P:DNA repair"/>
    <property type="evidence" value="ECO:0007669"/>
    <property type="project" value="TreeGrafter"/>
</dbReference>
<feature type="non-terminal residue" evidence="5">
    <location>
        <position position="1"/>
    </location>
</feature>
<evidence type="ECO:0000256" key="3">
    <source>
        <dbReference type="ARBA" id="ARBA00022840"/>
    </source>
</evidence>
<dbReference type="AlphaFoldDB" id="A0A0L8KB34"/>
<gene>
    <name evidence="5" type="ORF">ADK34_20685</name>
</gene>
<dbReference type="CDD" id="cd18793">
    <property type="entry name" value="SF2_C_SNF"/>
    <property type="match status" value="1"/>
</dbReference>
<sequence>ELVTEITQAGEAVLVFTQFVEMGRLIQRHLHDKNLASFFLHGQVNKDTRASWVKTFQSGAEDAPSVFIISTKAGGTGLTLTRANHVIQYDLWWNPAVLDQADARAHRIGQTKPVHIHRLISQGTIEDKISDILTDKTALAENLLDNLQGNAGTLTDDDRFTELLAEHLTTTSTDTTTTNSHT</sequence>
<organism evidence="5 6">
    <name type="scientific">Streptomyces viridochromogenes</name>
    <dbReference type="NCBI Taxonomy" id="1938"/>
    <lineage>
        <taxon>Bacteria</taxon>
        <taxon>Bacillati</taxon>
        <taxon>Actinomycetota</taxon>
        <taxon>Actinomycetes</taxon>
        <taxon>Kitasatosporales</taxon>
        <taxon>Streptomycetaceae</taxon>
        <taxon>Streptomyces</taxon>
    </lineage>
</organism>
<keyword evidence="3" id="KW-0067">ATP-binding</keyword>
<dbReference type="InterPro" id="IPR050628">
    <property type="entry name" value="SNF2_RAD54_helicase_TF"/>
</dbReference>
<dbReference type="InterPro" id="IPR049730">
    <property type="entry name" value="SNF2/RAD54-like_C"/>
</dbReference>
<dbReference type="PANTHER" id="PTHR45626">
    <property type="entry name" value="TRANSCRIPTION TERMINATION FACTOR 2-RELATED"/>
    <property type="match status" value="1"/>
</dbReference>
<evidence type="ECO:0000313" key="6">
    <source>
        <dbReference type="Proteomes" id="UP000037023"/>
    </source>
</evidence>
<dbReference type="Gene3D" id="3.40.50.300">
    <property type="entry name" value="P-loop containing nucleotide triphosphate hydrolases"/>
    <property type="match status" value="1"/>
</dbReference>
<dbReference type="SMART" id="SM00490">
    <property type="entry name" value="HELICc"/>
    <property type="match status" value="1"/>
</dbReference>